<organism evidence="3 4">
    <name type="scientific">Arachis hypogaea</name>
    <name type="common">Peanut</name>
    <dbReference type="NCBI Taxonomy" id="3818"/>
    <lineage>
        <taxon>Eukaryota</taxon>
        <taxon>Viridiplantae</taxon>
        <taxon>Streptophyta</taxon>
        <taxon>Embryophyta</taxon>
        <taxon>Tracheophyta</taxon>
        <taxon>Spermatophyta</taxon>
        <taxon>Magnoliopsida</taxon>
        <taxon>eudicotyledons</taxon>
        <taxon>Gunneridae</taxon>
        <taxon>Pentapetalae</taxon>
        <taxon>rosids</taxon>
        <taxon>fabids</taxon>
        <taxon>Fabales</taxon>
        <taxon>Fabaceae</taxon>
        <taxon>Papilionoideae</taxon>
        <taxon>50 kb inversion clade</taxon>
        <taxon>dalbergioids sensu lato</taxon>
        <taxon>Dalbergieae</taxon>
        <taxon>Pterocarpus clade</taxon>
        <taxon>Arachis</taxon>
    </lineage>
</organism>
<feature type="domain" description="Phospholipase/carboxylesterase/thioesterase" evidence="2">
    <location>
        <begin position="28"/>
        <end position="266"/>
    </location>
</feature>
<dbReference type="GO" id="GO:0016787">
    <property type="term" value="F:hydrolase activity"/>
    <property type="evidence" value="ECO:0007669"/>
    <property type="project" value="InterPro"/>
</dbReference>
<name>A0A445BQB6_ARAHY</name>
<dbReference type="SUPFAM" id="SSF53474">
    <property type="entry name" value="alpha/beta-Hydrolases"/>
    <property type="match status" value="1"/>
</dbReference>
<reference evidence="3 4" key="1">
    <citation type="submission" date="2019-01" db="EMBL/GenBank/DDBJ databases">
        <title>Sequencing of cultivated peanut Arachis hypogaea provides insights into genome evolution and oil improvement.</title>
        <authorList>
            <person name="Chen X."/>
        </authorList>
    </citation>
    <scope>NUCLEOTIDE SEQUENCE [LARGE SCALE GENOMIC DNA]</scope>
    <source>
        <strain evidence="4">cv. Fuhuasheng</strain>
        <tissue evidence="3">Leaves</tissue>
    </source>
</reference>
<dbReference type="EMBL" id="SDMP01000009">
    <property type="protein sequence ID" value="RYR40884.1"/>
    <property type="molecule type" value="Genomic_DNA"/>
</dbReference>
<evidence type="ECO:0000256" key="1">
    <source>
        <dbReference type="SAM" id="MobiDB-lite"/>
    </source>
</evidence>
<dbReference type="Gene3D" id="3.40.50.1820">
    <property type="entry name" value="alpha/beta hydrolase"/>
    <property type="match status" value="1"/>
</dbReference>
<dbReference type="PANTHER" id="PTHR46234">
    <property type="entry name" value="ALPHA/BETA-HYDROLASES SUPERFAMILY PROTEIN"/>
    <property type="match status" value="1"/>
</dbReference>
<gene>
    <name evidence="3" type="ORF">Ahy_A09g046627</name>
</gene>
<dbReference type="OrthoDB" id="2418081at2759"/>
<dbReference type="SMR" id="A0A445BQB6"/>
<keyword evidence="4" id="KW-1185">Reference proteome</keyword>
<accession>A0A445BQB6</accession>
<comment type="caution">
    <text evidence="3">The sequence shown here is derived from an EMBL/GenBank/DDBJ whole genome shotgun (WGS) entry which is preliminary data.</text>
</comment>
<dbReference type="Gramene" id="arahy.Tifrunner.gnm2.ann2.Ah09g015900.1">
    <property type="protein sequence ID" value="arahy.Tifrunner.gnm2.ann2.Ah09g015900.1-CDS"/>
    <property type="gene ID" value="arahy.Tifrunner.gnm2.ann2.Ah09g015900"/>
</dbReference>
<dbReference type="AlphaFoldDB" id="A0A445BQB6"/>
<evidence type="ECO:0000259" key="2">
    <source>
        <dbReference type="Pfam" id="PF02230"/>
    </source>
</evidence>
<evidence type="ECO:0000313" key="4">
    <source>
        <dbReference type="Proteomes" id="UP000289738"/>
    </source>
</evidence>
<dbReference type="InterPro" id="IPR029058">
    <property type="entry name" value="AB_hydrolase_fold"/>
</dbReference>
<feature type="region of interest" description="Disordered" evidence="1">
    <location>
        <begin position="1"/>
        <end position="20"/>
    </location>
</feature>
<dbReference type="InterPro" id="IPR003140">
    <property type="entry name" value="PLipase/COase/thioEstase"/>
</dbReference>
<proteinExistence type="predicted"/>
<sequence>MSYAQHSPPLGSGSKTPTSRRTFEFGKTHVVRPKGKHQATIVWLHGLGDNGLSSSQLLESLRLPNIKWICPTAPIRPVKTLGGFSCTSWFDMREVSSSSSSSENGGNDDWEGLDASASHIANLLSTEPTHVKVGIGGFSMGGAVAAYSATCYAMGSFSNGMPYPLSNLTSVLALSSWLPGGPTCRTLLRNNNNNVNTIHAKTRAASLPIFLAHGIADDVVLYKYGHQSAHSLYSAGFRSITFKSYDGIGHYTIPTEMDDVANWLNSNLGLEG</sequence>
<dbReference type="STRING" id="3818.A0A445BQB6"/>
<dbReference type="Proteomes" id="UP000289738">
    <property type="component" value="Chromosome A09"/>
</dbReference>
<dbReference type="Pfam" id="PF02230">
    <property type="entry name" value="Abhydrolase_2"/>
    <property type="match status" value="1"/>
</dbReference>
<protein>
    <recommendedName>
        <fullName evidence="2">Phospholipase/carboxylesterase/thioesterase domain-containing protein</fullName>
    </recommendedName>
</protein>
<evidence type="ECO:0000313" key="3">
    <source>
        <dbReference type="EMBL" id="RYR40884.1"/>
    </source>
</evidence>